<sequence length="137" mass="14981">MGLITLSLSMLLCGDRKDAEEHMDKGKGKEKAKANVAEPVLRPQVKHGAATPKDKETITVASPARKPQRRCKDKYIMPPRERFSVPNTPGSAHQGKAKDPTFRHVRLSVAPGAARHQDPRPSRVNLIGFSLLLSDAA</sequence>
<organism evidence="2 3">
    <name type="scientific">Cadophora malorum</name>
    <dbReference type="NCBI Taxonomy" id="108018"/>
    <lineage>
        <taxon>Eukaryota</taxon>
        <taxon>Fungi</taxon>
        <taxon>Dikarya</taxon>
        <taxon>Ascomycota</taxon>
        <taxon>Pezizomycotina</taxon>
        <taxon>Leotiomycetes</taxon>
        <taxon>Helotiales</taxon>
        <taxon>Ploettnerulaceae</taxon>
        <taxon>Cadophora</taxon>
    </lineage>
</organism>
<evidence type="ECO:0000256" key="1">
    <source>
        <dbReference type="SAM" id="MobiDB-lite"/>
    </source>
</evidence>
<feature type="compositionally biased region" description="Basic and acidic residues" evidence="1">
    <location>
        <begin position="73"/>
        <end position="83"/>
    </location>
</feature>
<protein>
    <submittedName>
        <fullName evidence="2">Uncharacterized protein</fullName>
    </submittedName>
</protein>
<proteinExistence type="predicted"/>
<feature type="region of interest" description="Disordered" evidence="1">
    <location>
        <begin position="45"/>
        <end position="102"/>
    </location>
</feature>
<reference evidence="2" key="1">
    <citation type="submission" date="2021-02" db="EMBL/GenBank/DDBJ databases">
        <title>Genome sequence Cadophora malorum strain M34.</title>
        <authorList>
            <person name="Stefanovic E."/>
            <person name="Vu D."/>
            <person name="Scully C."/>
            <person name="Dijksterhuis J."/>
            <person name="Roader J."/>
            <person name="Houbraken J."/>
        </authorList>
    </citation>
    <scope>NUCLEOTIDE SEQUENCE</scope>
    <source>
        <strain evidence="2">M34</strain>
    </source>
</reference>
<gene>
    <name evidence="2" type="ORF">IFR04_003728</name>
</gene>
<evidence type="ECO:0000313" key="2">
    <source>
        <dbReference type="EMBL" id="KAG4423091.1"/>
    </source>
</evidence>
<dbReference type="Proteomes" id="UP000664132">
    <property type="component" value="Unassembled WGS sequence"/>
</dbReference>
<accession>A0A8H7WE23</accession>
<evidence type="ECO:0000313" key="3">
    <source>
        <dbReference type="Proteomes" id="UP000664132"/>
    </source>
</evidence>
<name>A0A8H7WE23_9HELO</name>
<keyword evidence="3" id="KW-1185">Reference proteome</keyword>
<comment type="caution">
    <text evidence="2">The sequence shown here is derived from an EMBL/GenBank/DDBJ whole genome shotgun (WGS) entry which is preliminary data.</text>
</comment>
<dbReference type="EMBL" id="JAFJYH010000039">
    <property type="protein sequence ID" value="KAG4423091.1"/>
    <property type="molecule type" value="Genomic_DNA"/>
</dbReference>
<dbReference type="AlphaFoldDB" id="A0A8H7WE23"/>